<protein>
    <recommendedName>
        <fullName evidence="3">Cupin</fullName>
    </recommendedName>
</protein>
<name>A0A1E3SBT0_MYCIE</name>
<dbReference type="InterPro" id="IPR011051">
    <property type="entry name" value="RmlC_Cupin_sf"/>
</dbReference>
<comment type="caution">
    <text evidence="1">The sequence shown here is derived from an EMBL/GenBank/DDBJ whole genome shotgun (WGS) entry which is preliminary data.</text>
</comment>
<dbReference type="InterPro" id="IPR014710">
    <property type="entry name" value="RmlC-like_jellyroll"/>
</dbReference>
<accession>A0A1E3SBT0</accession>
<dbReference type="SUPFAM" id="SSF51182">
    <property type="entry name" value="RmlC-like cupins"/>
    <property type="match status" value="1"/>
</dbReference>
<dbReference type="EMBL" id="MVHT01000074">
    <property type="protein sequence ID" value="ORA97520.1"/>
    <property type="molecule type" value="Genomic_DNA"/>
</dbReference>
<dbReference type="CDD" id="cd06989">
    <property type="entry name" value="cupin_DRT102"/>
    <property type="match status" value="1"/>
</dbReference>
<keyword evidence="2" id="KW-1185">Reference proteome</keyword>
<evidence type="ECO:0008006" key="3">
    <source>
        <dbReference type="Google" id="ProtNLM"/>
    </source>
</evidence>
<organism evidence="1 2">
    <name type="scientific">Mycobacterium intermedium</name>
    <dbReference type="NCBI Taxonomy" id="28445"/>
    <lineage>
        <taxon>Bacteria</taxon>
        <taxon>Bacillati</taxon>
        <taxon>Actinomycetota</taxon>
        <taxon>Actinomycetes</taxon>
        <taxon>Mycobacteriales</taxon>
        <taxon>Mycobacteriaceae</taxon>
        <taxon>Mycobacterium</taxon>
        <taxon>Mycobacterium simiae complex</taxon>
    </lineage>
</organism>
<proteinExistence type="predicted"/>
<evidence type="ECO:0000313" key="1">
    <source>
        <dbReference type="EMBL" id="ORA97520.1"/>
    </source>
</evidence>
<reference evidence="1 2" key="1">
    <citation type="submission" date="2017-02" db="EMBL/GenBank/DDBJ databases">
        <title>The new phylogeny of genus Mycobacterium.</title>
        <authorList>
            <person name="Tortoli E."/>
            <person name="Trovato A."/>
            <person name="Cirillo D.M."/>
        </authorList>
    </citation>
    <scope>NUCLEOTIDE SEQUENCE [LARGE SCALE GENOMIC DNA]</scope>
    <source>
        <strain evidence="1 2">DSM 44049</strain>
    </source>
</reference>
<dbReference type="STRING" id="28445.BHQ20_19025"/>
<dbReference type="Proteomes" id="UP000192739">
    <property type="component" value="Unassembled WGS sequence"/>
</dbReference>
<dbReference type="OrthoDB" id="1433532at2"/>
<dbReference type="AlphaFoldDB" id="A0A1E3SBT0"/>
<evidence type="ECO:0000313" key="2">
    <source>
        <dbReference type="Proteomes" id="UP000192739"/>
    </source>
</evidence>
<dbReference type="Gene3D" id="2.60.120.10">
    <property type="entry name" value="Jelly Rolls"/>
    <property type="match status" value="1"/>
</dbReference>
<sequence length="142" mass="15392">MGRLNPAETIIRLPDDIVWESAPDTPARSVERAILAGSETEVGQYLVLMKWYPGYMSAPHFYRTDRLCVVLSGVWWCNSGSDFDPQAAVPAAAGSFVKRVAGTPHYDGAHPAAAEPAVIAVTGIGPVGQTWVDPSQPWLRRC</sequence>
<gene>
    <name evidence="1" type="ORF">BST27_22185</name>
</gene>